<dbReference type="Proteomes" id="UP000285710">
    <property type="component" value="Unassembled WGS sequence"/>
</dbReference>
<sequence>MSRMLGYTLTLGTPDAWSDFRFVAIARMTKAERAMLACSALTSLDADTAAMTAAAAIGAAGSPLPPFLGGMDDARSWASWASRNELKAYALAAFEAMTPRDQAAFFHHISNIEVAA</sequence>
<reference evidence="1 2" key="1">
    <citation type="submission" date="2019-01" db="EMBL/GenBank/DDBJ databases">
        <title>Sinorhodobacter populi sp. nov. isolated from the symptomatic bark tissue of Populus euramericana canker.</title>
        <authorList>
            <person name="Xu G."/>
        </authorList>
    </citation>
    <scope>NUCLEOTIDE SEQUENCE [LARGE SCALE GENOMIC DNA]</scope>
    <source>
        <strain evidence="1 2">2D-5</strain>
    </source>
</reference>
<dbReference type="RefSeq" id="WP_128268881.1">
    <property type="nucleotide sequence ID" value="NZ_SAUW01000003.1"/>
</dbReference>
<dbReference type="EMBL" id="SAUW01000003">
    <property type="protein sequence ID" value="RWR14316.1"/>
    <property type="molecule type" value="Genomic_DNA"/>
</dbReference>
<evidence type="ECO:0000313" key="2">
    <source>
        <dbReference type="Proteomes" id="UP000285710"/>
    </source>
</evidence>
<organism evidence="1 2">
    <name type="scientific">Paenirhodobacter populi</name>
    <dbReference type="NCBI Taxonomy" id="2306993"/>
    <lineage>
        <taxon>Bacteria</taxon>
        <taxon>Pseudomonadati</taxon>
        <taxon>Pseudomonadota</taxon>
        <taxon>Alphaproteobacteria</taxon>
        <taxon>Rhodobacterales</taxon>
        <taxon>Rhodobacter group</taxon>
        <taxon>Paenirhodobacter</taxon>
    </lineage>
</organism>
<proteinExistence type="predicted"/>
<protein>
    <submittedName>
        <fullName evidence="1">Uncharacterized protein</fullName>
    </submittedName>
</protein>
<name>A0A443J1V0_9RHOB</name>
<evidence type="ECO:0000313" key="1">
    <source>
        <dbReference type="EMBL" id="RWR14316.1"/>
    </source>
</evidence>
<comment type="caution">
    <text evidence="1">The sequence shown here is derived from an EMBL/GenBank/DDBJ whole genome shotgun (WGS) entry which is preliminary data.</text>
</comment>
<gene>
    <name evidence="1" type="ORF">D2T33_03640</name>
</gene>
<reference evidence="1 2" key="2">
    <citation type="submission" date="2019-01" db="EMBL/GenBank/DDBJ databases">
        <authorList>
            <person name="Li Y."/>
        </authorList>
    </citation>
    <scope>NUCLEOTIDE SEQUENCE [LARGE SCALE GENOMIC DNA]</scope>
    <source>
        <strain evidence="1 2">2D-5</strain>
    </source>
</reference>
<keyword evidence="2" id="KW-1185">Reference proteome</keyword>
<dbReference type="AlphaFoldDB" id="A0A443J1V0"/>
<accession>A0A443J1V0</accession>